<dbReference type="AlphaFoldDB" id="A0A9I9EHB7"/>
<dbReference type="EnsemblPlants" id="MELO3C033755.2.1">
    <property type="protein sequence ID" value="MELO3C033755.2.1"/>
    <property type="gene ID" value="MELO3C033755.2"/>
</dbReference>
<dbReference type="Gramene" id="MELO3C033755.2.1">
    <property type="protein sequence ID" value="MELO3C033755.2.1"/>
    <property type="gene ID" value="MELO3C033755.2"/>
</dbReference>
<evidence type="ECO:0000313" key="1">
    <source>
        <dbReference type="EnsemblPlants" id="MELO3C033755.2.1"/>
    </source>
</evidence>
<sequence length="86" mass="9610">MHPHLGHDCSRTEASSTVRRARLGAAACYREGWMVQEAPCKWEIVTVVVGFVEMQQQRSELLEKTLVGANTIHSLQICTSQRRGDG</sequence>
<reference evidence="1" key="1">
    <citation type="submission" date="2023-03" db="UniProtKB">
        <authorList>
            <consortium name="EnsemblPlants"/>
        </authorList>
    </citation>
    <scope>IDENTIFICATION</scope>
</reference>
<proteinExistence type="predicted"/>
<protein>
    <submittedName>
        <fullName evidence="1">Uncharacterized protein</fullName>
    </submittedName>
</protein>
<accession>A0A9I9EHB7</accession>
<organism evidence="1">
    <name type="scientific">Cucumis melo</name>
    <name type="common">Muskmelon</name>
    <dbReference type="NCBI Taxonomy" id="3656"/>
    <lineage>
        <taxon>Eukaryota</taxon>
        <taxon>Viridiplantae</taxon>
        <taxon>Streptophyta</taxon>
        <taxon>Embryophyta</taxon>
        <taxon>Tracheophyta</taxon>
        <taxon>Spermatophyta</taxon>
        <taxon>Magnoliopsida</taxon>
        <taxon>eudicotyledons</taxon>
        <taxon>Gunneridae</taxon>
        <taxon>Pentapetalae</taxon>
        <taxon>rosids</taxon>
        <taxon>fabids</taxon>
        <taxon>Cucurbitales</taxon>
        <taxon>Cucurbitaceae</taxon>
        <taxon>Benincaseae</taxon>
        <taxon>Cucumis</taxon>
    </lineage>
</organism>
<name>A0A9I9EHB7_CUCME</name>